<dbReference type="RefSeq" id="XP_013787430.1">
    <property type="nucleotide sequence ID" value="XM_013931976.2"/>
</dbReference>
<gene>
    <name evidence="3" type="primary">LOC106471378</name>
</gene>
<evidence type="ECO:0000256" key="1">
    <source>
        <dbReference type="SAM" id="SignalP"/>
    </source>
</evidence>
<dbReference type="Proteomes" id="UP000694941">
    <property type="component" value="Unplaced"/>
</dbReference>
<reference evidence="3" key="1">
    <citation type="submission" date="2025-08" db="UniProtKB">
        <authorList>
            <consortium name="RefSeq"/>
        </authorList>
    </citation>
    <scope>IDENTIFICATION</scope>
    <source>
        <tissue evidence="3">Muscle</tissue>
    </source>
</reference>
<organism evidence="2 3">
    <name type="scientific">Limulus polyphemus</name>
    <name type="common">Atlantic horseshoe crab</name>
    <dbReference type="NCBI Taxonomy" id="6850"/>
    <lineage>
        <taxon>Eukaryota</taxon>
        <taxon>Metazoa</taxon>
        <taxon>Ecdysozoa</taxon>
        <taxon>Arthropoda</taxon>
        <taxon>Chelicerata</taxon>
        <taxon>Merostomata</taxon>
        <taxon>Xiphosura</taxon>
        <taxon>Limulidae</taxon>
        <taxon>Limulus</taxon>
    </lineage>
</organism>
<keyword evidence="1" id="KW-0732">Signal</keyword>
<evidence type="ECO:0000313" key="2">
    <source>
        <dbReference type="Proteomes" id="UP000694941"/>
    </source>
</evidence>
<keyword evidence="2" id="KW-1185">Reference proteome</keyword>
<sequence length="111" mass="12580">MKVFVTLSVIVCFWAIAYGQQAQQSIACSVPGNQMETFFSCVRSDQRISTFLDQWDTCKNNFFPTATDGQVLQQMCGNMMVKAAMVNCFQAQMNQFYNEIKTVAETCQKTL</sequence>
<proteinExistence type="predicted"/>
<accession>A0ABM1BRU2</accession>
<protein>
    <submittedName>
        <fullName evidence="3">Uncharacterized protein LOC106471378 isoform X1</fullName>
    </submittedName>
</protein>
<dbReference type="GeneID" id="106471378"/>
<feature type="chain" id="PRO_5046061426" evidence="1">
    <location>
        <begin position="20"/>
        <end position="111"/>
    </location>
</feature>
<name>A0ABM1BRU2_LIMPO</name>
<evidence type="ECO:0000313" key="3">
    <source>
        <dbReference type="RefSeq" id="XP_013787430.1"/>
    </source>
</evidence>
<feature type="signal peptide" evidence="1">
    <location>
        <begin position="1"/>
        <end position="19"/>
    </location>
</feature>